<gene>
    <name evidence="8" type="ORF">CLIB1423_18S01684</name>
</gene>
<comment type="caution">
    <text evidence="8">The sequence shown here is derived from an EMBL/GenBank/DDBJ whole genome shotgun (WGS) entry which is preliminary data.</text>
</comment>
<evidence type="ECO:0000256" key="5">
    <source>
        <dbReference type="ARBA" id="ARBA00023136"/>
    </source>
</evidence>
<dbReference type="Proteomes" id="UP000837801">
    <property type="component" value="Unassembled WGS sequence"/>
</dbReference>
<evidence type="ECO:0000256" key="3">
    <source>
        <dbReference type="ARBA" id="ARBA00022692"/>
    </source>
</evidence>
<feature type="transmembrane region" description="Helical" evidence="7">
    <location>
        <begin position="163"/>
        <end position="182"/>
    </location>
</feature>
<dbReference type="OrthoDB" id="3648309at2759"/>
<feature type="transmembrane region" description="Helical" evidence="7">
    <location>
        <begin position="135"/>
        <end position="157"/>
    </location>
</feature>
<name>A0A9P0QTI4_9ASCO</name>
<keyword evidence="9" id="KW-1185">Reference proteome</keyword>
<evidence type="ECO:0000256" key="7">
    <source>
        <dbReference type="SAM" id="Phobius"/>
    </source>
</evidence>
<comment type="subcellular location">
    <subcellularLocation>
        <location evidence="1">Membrane</location>
        <topology evidence="1">Multi-pass membrane protein</topology>
    </subcellularLocation>
</comment>
<comment type="similarity">
    <text evidence="2">Belongs to the acetate uptake transporter (AceTr) (TC 2.A.96) family.</text>
</comment>
<feature type="transmembrane region" description="Helical" evidence="7">
    <location>
        <begin position="221"/>
        <end position="241"/>
    </location>
</feature>
<dbReference type="NCBIfam" id="NF038013">
    <property type="entry name" value="AceTr_1"/>
    <property type="match status" value="1"/>
</dbReference>
<evidence type="ECO:0000256" key="1">
    <source>
        <dbReference type="ARBA" id="ARBA00004141"/>
    </source>
</evidence>
<evidence type="ECO:0000313" key="9">
    <source>
        <dbReference type="Proteomes" id="UP000837801"/>
    </source>
</evidence>
<keyword evidence="5 7" id="KW-0472">Membrane</keyword>
<dbReference type="Pfam" id="PF01184">
    <property type="entry name" value="Gpr1_Fun34_YaaH"/>
    <property type="match status" value="1"/>
</dbReference>
<dbReference type="GO" id="GO:0015123">
    <property type="term" value="F:acetate transmembrane transporter activity"/>
    <property type="evidence" value="ECO:0007669"/>
    <property type="project" value="TreeGrafter"/>
</dbReference>
<feature type="transmembrane region" description="Helical" evidence="7">
    <location>
        <begin position="101"/>
        <end position="123"/>
    </location>
</feature>
<proteinExistence type="inferred from homology"/>
<dbReference type="PANTHER" id="PTHR31123:SF1">
    <property type="entry name" value="ACCUMULATION OF DYADS PROTEIN 2-RELATED"/>
    <property type="match status" value="1"/>
</dbReference>
<keyword evidence="3 7" id="KW-0812">Transmembrane</keyword>
<reference evidence="8" key="1">
    <citation type="submission" date="2022-03" db="EMBL/GenBank/DDBJ databases">
        <authorList>
            <person name="Legras J.-L."/>
            <person name="Devillers H."/>
            <person name="Grondin C."/>
        </authorList>
    </citation>
    <scope>NUCLEOTIDE SEQUENCE</scope>
    <source>
        <strain evidence="8">CLIB 1423</strain>
    </source>
</reference>
<dbReference type="AlphaFoldDB" id="A0A9P0QTI4"/>
<dbReference type="PANTHER" id="PTHR31123">
    <property type="entry name" value="ACCUMULATION OF DYADS PROTEIN 2-RELATED"/>
    <property type="match status" value="1"/>
</dbReference>
<dbReference type="EMBL" id="CAKXYY010000018">
    <property type="protein sequence ID" value="CAH2354698.1"/>
    <property type="molecule type" value="Genomic_DNA"/>
</dbReference>
<organism evidence="8 9">
    <name type="scientific">[Candida] railenensis</name>
    <dbReference type="NCBI Taxonomy" id="45579"/>
    <lineage>
        <taxon>Eukaryota</taxon>
        <taxon>Fungi</taxon>
        <taxon>Dikarya</taxon>
        <taxon>Ascomycota</taxon>
        <taxon>Saccharomycotina</taxon>
        <taxon>Pichiomycetes</taxon>
        <taxon>Debaryomycetaceae</taxon>
        <taxon>Kurtzmaniella</taxon>
    </lineage>
</organism>
<feature type="compositionally biased region" description="Polar residues" evidence="6">
    <location>
        <begin position="1"/>
        <end position="16"/>
    </location>
</feature>
<accession>A0A9P0QTI4</accession>
<feature type="region of interest" description="Disordered" evidence="6">
    <location>
        <begin position="1"/>
        <end position="24"/>
    </location>
</feature>
<dbReference type="InterPro" id="IPR051633">
    <property type="entry name" value="AceTr"/>
</dbReference>
<feature type="transmembrane region" description="Helical" evidence="7">
    <location>
        <begin position="67"/>
        <end position="89"/>
    </location>
</feature>
<dbReference type="GO" id="GO:0005886">
    <property type="term" value="C:plasma membrane"/>
    <property type="evidence" value="ECO:0007669"/>
    <property type="project" value="TreeGrafter"/>
</dbReference>
<keyword evidence="4 7" id="KW-1133">Transmembrane helix</keyword>
<evidence type="ECO:0000256" key="2">
    <source>
        <dbReference type="ARBA" id="ARBA00005587"/>
    </source>
</evidence>
<protein>
    <submittedName>
        <fullName evidence="8">Accumulation of dyads protein 2</fullName>
    </submittedName>
</protein>
<evidence type="ECO:0000256" key="6">
    <source>
        <dbReference type="SAM" id="MobiDB-lite"/>
    </source>
</evidence>
<dbReference type="InterPro" id="IPR000791">
    <property type="entry name" value="Gpr1/Fun34/SatP-like"/>
</dbReference>
<evidence type="ECO:0000313" key="8">
    <source>
        <dbReference type="EMBL" id="CAH2354698.1"/>
    </source>
</evidence>
<evidence type="ECO:0000256" key="4">
    <source>
        <dbReference type="ARBA" id="ARBA00022989"/>
    </source>
</evidence>
<feature type="transmembrane region" description="Helical" evidence="7">
    <location>
        <begin position="189"/>
        <end position="209"/>
    </location>
</feature>
<sequence length="261" mass="28130">MSSTSNSMTNAKPTFSQDDEVDSVRSVTHDDEHVYLGNKKYKKSELQQAFGGTLVSERYAEYPKHQFANAAALGLSSFALTTFVLGLYYAGAKGISTPNVVVSLTFFYGGVVQFLAGVWEIAIGNCFAGTALASYGPFWFGFGCIYVPAFGIADAYADYPEQLSNAVGFYLVGWAIFTFMLLTLTLKTTLAFFGLFFTLDLTFIILAAANFTGNAKCVQAGGIMAIISASCGWYCAFAGVANKQNSYFTANPIVLPVFGEK</sequence>